<evidence type="ECO:0000313" key="5">
    <source>
        <dbReference type="EMBL" id="CAD8783810.1"/>
    </source>
</evidence>
<organism evidence="5">
    <name type="scientific">Polytomella parva</name>
    <dbReference type="NCBI Taxonomy" id="51329"/>
    <lineage>
        <taxon>Eukaryota</taxon>
        <taxon>Viridiplantae</taxon>
        <taxon>Chlorophyta</taxon>
        <taxon>core chlorophytes</taxon>
        <taxon>Chlorophyceae</taxon>
        <taxon>CS clade</taxon>
        <taxon>Chlamydomonadales</taxon>
        <taxon>Chlamydomonadaceae</taxon>
        <taxon>Polytomella</taxon>
    </lineage>
</organism>
<evidence type="ECO:0000256" key="2">
    <source>
        <dbReference type="ARBA" id="ARBA00022540"/>
    </source>
</evidence>
<feature type="domain" description="MIF4G" evidence="4">
    <location>
        <begin position="16"/>
        <end position="257"/>
    </location>
</feature>
<dbReference type="Gene3D" id="1.25.40.180">
    <property type="match status" value="1"/>
</dbReference>
<evidence type="ECO:0000256" key="1">
    <source>
        <dbReference type="ARBA" id="ARBA00005775"/>
    </source>
</evidence>
<gene>
    <name evidence="5" type="ORF">PPAR00522_LOCUS16844</name>
</gene>
<dbReference type="GO" id="GO:0003729">
    <property type="term" value="F:mRNA binding"/>
    <property type="evidence" value="ECO:0007669"/>
    <property type="project" value="TreeGrafter"/>
</dbReference>
<protein>
    <recommendedName>
        <fullName evidence="4">MIF4G domain-containing protein</fullName>
    </recommendedName>
</protein>
<dbReference type="EMBL" id="HBFM01026058">
    <property type="protein sequence ID" value="CAD8783810.1"/>
    <property type="molecule type" value="Transcribed_RNA"/>
</dbReference>
<dbReference type="SUPFAM" id="SSF48371">
    <property type="entry name" value="ARM repeat"/>
    <property type="match status" value="1"/>
</dbReference>
<dbReference type="GO" id="GO:0016281">
    <property type="term" value="C:eukaryotic translation initiation factor 4F complex"/>
    <property type="evidence" value="ECO:0007669"/>
    <property type="project" value="TreeGrafter"/>
</dbReference>
<dbReference type="SMART" id="SM00543">
    <property type="entry name" value="MIF4G"/>
    <property type="match status" value="1"/>
</dbReference>
<dbReference type="Pfam" id="PF02854">
    <property type="entry name" value="MIF4G"/>
    <property type="match status" value="1"/>
</dbReference>
<reference evidence="5" key="1">
    <citation type="submission" date="2021-01" db="EMBL/GenBank/DDBJ databases">
        <authorList>
            <person name="Corre E."/>
            <person name="Pelletier E."/>
            <person name="Niang G."/>
            <person name="Scheremetjew M."/>
            <person name="Finn R."/>
            <person name="Kale V."/>
            <person name="Holt S."/>
            <person name="Cochrane G."/>
            <person name="Meng A."/>
            <person name="Brown T."/>
            <person name="Cohen L."/>
        </authorList>
    </citation>
    <scope>NUCLEOTIDE SEQUENCE</scope>
    <source>
        <strain evidence="5">SAG 63-3</strain>
    </source>
</reference>
<dbReference type="InterPro" id="IPR003890">
    <property type="entry name" value="MIF4G-like_typ-3"/>
</dbReference>
<sequence>MSEVALRPRNDSGSDDGILQGLVNKLTLDNHYLVVPEIIEISKSVNIIMFSELVIEKAMVESTCCDILAKMCKGCYPTDPEQHKNFRKVLLNCCQVEFEIGATAFLNQAKELSENEKSKDNIYQKYLKCRRYTGLMKFIGMLFRKGMISPNIIRTICIVLLGMDDIRPPPECVEGCSKLISIIGEILSRKPLHCGNENDKTSFLGQIGYHCFGLCILKFVEDRFTALIEKKHEDGQYFYEPRVRFLMQDILDLKARKWLGGI</sequence>
<comment type="similarity">
    <text evidence="1">Belongs to the eukaryotic initiation factor 4G family.</text>
</comment>
<proteinExistence type="inferred from homology"/>
<evidence type="ECO:0000259" key="4">
    <source>
        <dbReference type="SMART" id="SM00543"/>
    </source>
</evidence>
<evidence type="ECO:0000256" key="3">
    <source>
        <dbReference type="ARBA" id="ARBA00022917"/>
    </source>
</evidence>
<keyword evidence="2" id="KW-0396">Initiation factor</keyword>
<dbReference type="AlphaFoldDB" id="A0A7S0VDC9"/>
<keyword evidence="3" id="KW-0648">Protein biosynthesis</keyword>
<name>A0A7S0VDC9_9CHLO</name>
<dbReference type="PANTHER" id="PTHR23253:SF9">
    <property type="entry name" value="EUKARYOTIC TRANSLATION INITIATION FACTOR 4 GAMMA 2"/>
    <property type="match status" value="1"/>
</dbReference>
<dbReference type="InterPro" id="IPR016024">
    <property type="entry name" value="ARM-type_fold"/>
</dbReference>
<accession>A0A7S0VDC9</accession>
<dbReference type="PANTHER" id="PTHR23253">
    <property type="entry name" value="EUKARYOTIC TRANSLATION INITIATION FACTOR 4 GAMMA"/>
    <property type="match status" value="1"/>
</dbReference>
<dbReference type="GO" id="GO:0003743">
    <property type="term" value="F:translation initiation factor activity"/>
    <property type="evidence" value="ECO:0007669"/>
    <property type="project" value="UniProtKB-KW"/>
</dbReference>